<dbReference type="InterPro" id="IPR036179">
    <property type="entry name" value="Ig-like_dom_sf"/>
</dbReference>
<dbReference type="PROSITE" id="PS50835">
    <property type="entry name" value="IG_LIKE"/>
    <property type="match status" value="6"/>
</dbReference>
<gene>
    <name evidence="14" type="ORF">BINO364_LOCUS2030</name>
</gene>
<dbReference type="Pfam" id="PF25059">
    <property type="entry name" value="FN3_DSCAM-DSCAML_C"/>
    <property type="match status" value="1"/>
</dbReference>
<protein>
    <recommendedName>
        <fullName evidence="16">Down syndrome cell adhesion molecule-like protein Dscam2</fullName>
    </recommendedName>
</protein>
<feature type="non-terminal residue" evidence="14">
    <location>
        <position position="1615"/>
    </location>
</feature>
<dbReference type="Pfam" id="PF07679">
    <property type="entry name" value="I-set"/>
    <property type="match status" value="3"/>
</dbReference>
<keyword evidence="4" id="KW-0677">Repeat</keyword>
<organism evidence="14 15">
    <name type="scientific">Brenthis ino</name>
    <name type="common">lesser marbled fritillary</name>
    <dbReference type="NCBI Taxonomy" id="405034"/>
    <lineage>
        <taxon>Eukaryota</taxon>
        <taxon>Metazoa</taxon>
        <taxon>Ecdysozoa</taxon>
        <taxon>Arthropoda</taxon>
        <taxon>Hexapoda</taxon>
        <taxon>Insecta</taxon>
        <taxon>Pterygota</taxon>
        <taxon>Neoptera</taxon>
        <taxon>Endopterygota</taxon>
        <taxon>Lepidoptera</taxon>
        <taxon>Glossata</taxon>
        <taxon>Ditrysia</taxon>
        <taxon>Papilionoidea</taxon>
        <taxon>Nymphalidae</taxon>
        <taxon>Heliconiinae</taxon>
        <taxon>Argynnini</taxon>
        <taxon>Brenthis</taxon>
    </lineage>
</organism>
<feature type="domain" description="Fibronectin type-III" evidence="13">
    <location>
        <begin position="936"/>
        <end position="1032"/>
    </location>
</feature>
<keyword evidence="5" id="KW-0130">Cell adhesion</keyword>
<dbReference type="InterPro" id="IPR056754">
    <property type="entry name" value="DSCAM/DSCAML_C"/>
</dbReference>
<dbReference type="InterPro" id="IPR003961">
    <property type="entry name" value="FN3_dom"/>
</dbReference>
<keyword evidence="3" id="KW-0732">Signal</keyword>
<dbReference type="PANTHER" id="PTHR44170:SF56">
    <property type="entry name" value="FIBRONECTIN TYPE-III DOMAIN-CONTAINING PROTEIN"/>
    <property type="match status" value="1"/>
</dbReference>
<evidence type="ECO:0000256" key="4">
    <source>
        <dbReference type="ARBA" id="ARBA00022737"/>
    </source>
</evidence>
<keyword evidence="8" id="KW-1015">Disulfide bond</keyword>
<feature type="domain" description="Fibronectin type-III" evidence="13">
    <location>
        <begin position="737"/>
        <end position="840"/>
    </location>
</feature>
<dbReference type="InterPro" id="IPR013098">
    <property type="entry name" value="Ig_I-set"/>
</dbReference>
<dbReference type="SUPFAM" id="SSF49265">
    <property type="entry name" value="Fibronectin type III"/>
    <property type="match status" value="4"/>
</dbReference>
<reference evidence="14" key="1">
    <citation type="submission" date="2021-12" db="EMBL/GenBank/DDBJ databases">
        <authorList>
            <person name="Martin H S."/>
        </authorList>
    </citation>
    <scope>NUCLEOTIDE SEQUENCE</scope>
</reference>
<dbReference type="SMART" id="SM00060">
    <property type="entry name" value="FN3"/>
    <property type="match status" value="6"/>
</dbReference>
<feature type="compositionally biased region" description="Basic residues" evidence="10">
    <location>
        <begin position="275"/>
        <end position="293"/>
    </location>
</feature>
<evidence type="ECO:0008006" key="16">
    <source>
        <dbReference type="Google" id="ProtNLM"/>
    </source>
</evidence>
<comment type="subcellular location">
    <subcellularLocation>
        <location evidence="1">Membrane</location>
        <topology evidence="1">Single-pass membrane protein</topology>
    </subcellularLocation>
</comment>
<dbReference type="PANTHER" id="PTHR44170">
    <property type="entry name" value="PROTEIN SIDEKICK"/>
    <property type="match status" value="1"/>
</dbReference>
<evidence type="ECO:0000256" key="5">
    <source>
        <dbReference type="ARBA" id="ARBA00022889"/>
    </source>
</evidence>
<feature type="domain" description="Fibronectin type-III" evidence="13">
    <location>
        <begin position="635"/>
        <end position="732"/>
    </location>
</feature>
<dbReference type="InterPro" id="IPR003599">
    <property type="entry name" value="Ig_sub"/>
</dbReference>
<evidence type="ECO:0000256" key="7">
    <source>
        <dbReference type="ARBA" id="ARBA00023136"/>
    </source>
</evidence>
<dbReference type="PROSITE" id="PS50853">
    <property type="entry name" value="FN3"/>
    <property type="match status" value="6"/>
</dbReference>
<dbReference type="Pfam" id="PF13927">
    <property type="entry name" value="Ig_3"/>
    <property type="match status" value="2"/>
</dbReference>
<evidence type="ECO:0000256" key="2">
    <source>
        <dbReference type="ARBA" id="ARBA00022692"/>
    </source>
</evidence>
<evidence type="ECO:0000259" key="12">
    <source>
        <dbReference type="PROSITE" id="PS50835"/>
    </source>
</evidence>
<evidence type="ECO:0000256" key="10">
    <source>
        <dbReference type="SAM" id="MobiDB-lite"/>
    </source>
</evidence>
<feature type="domain" description="Ig-like" evidence="12">
    <location>
        <begin position="342"/>
        <end position="433"/>
    </location>
</feature>
<evidence type="ECO:0000256" key="1">
    <source>
        <dbReference type="ARBA" id="ARBA00004167"/>
    </source>
</evidence>
<dbReference type="InterPro" id="IPR007110">
    <property type="entry name" value="Ig-like_dom"/>
</dbReference>
<feature type="domain" description="Fibronectin type-III" evidence="13">
    <location>
        <begin position="845"/>
        <end position="932"/>
    </location>
</feature>
<dbReference type="GO" id="GO:0030154">
    <property type="term" value="P:cell differentiation"/>
    <property type="evidence" value="ECO:0007669"/>
    <property type="project" value="UniProtKB-ARBA"/>
</dbReference>
<keyword evidence="6 11" id="KW-1133">Transmembrane helix</keyword>
<feature type="domain" description="Ig-like" evidence="12">
    <location>
        <begin position="1021"/>
        <end position="1120"/>
    </location>
</feature>
<feature type="domain" description="Ig-like" evidence="12">
    <location>
        <begin position="534"/>
        <end position="628"/>
    </location>
</feature>
<evidence type="ECO:0000256" key="8">
    <source>
        <dbReference type="ARBA" id="ARBA00023157"/>
    </source>
</evidence>
<name>A0A8J9U777_9NEOP</name>
<dbReference type="SMART" id="SM00408">
    <property type="entry name" value="IGc2"/>
    <property type="match status" value="6"/>
</dbReference>
<feature type="domain" description="Fibronectin type-III" evidence="13">
    <location>
        <begin position="1124"/>
        <end position="1223"/>
    </location>
</feature>
<keyword evidence="15" id="KW-1185">Reference proteome</keyword>
<feature type="region of interest" description="Disordered" evidence="10">
    <location>
        <begin position="275"/>
        <end position="296"/>
    </location>
</feature>
<accession>A0A8J9U777</accession>
<feature type="domain" description="Ig-like" evidence="12">
    <location>
        <begin position="121"/>
        <end position="219"/>
    </location>
</feature>
<evidence type="ECO:0000313" key="15">
    <source>
        <dbReference type="Proteomes" id="UP000838878"/>
    </source>
</evidence>
<dbReference type="Pfam" id="PF00041">
    <property type="entry name" value="fn3"/>
    <property type="match status" value="5"/>
</dbReference>
<dbReference type="SUPFAM" id="SSF48726">
    <property type="entry name" value="Immunoglobulin"/>
    <property type="match status" value="5"/>
</dbReference>
<feature type="region of interest" description="Disordered" evidence="10">
    <location>
        <begin position="1571"/>
        <end position="1597"/>
    </location>
</feature>
<dbReference type="OrthoDB" id="6418794at2759"/>
<keyword evidence="7 11" id="KW-0472">Membrane</keyword>
<dbReference type="FunFam" id="2.60.40.10:FF:000028">
    <property type="entry name" value="Neuronal cell adhesion molecule"/>
    <property type="match status" value="1"/>
</dbReference>
<evidence type="ECO:0000256" key="6">
    <source>
        <dbReference type="ARBA" id="ARBA00022989"/>
    </source>
</evidence>
<dbReference type="GO" id="GO:0009653">
    <property type="term" value="P:anatomical structure morphogenesis"/>
    <property type="evidence" value="ECO:0007669"/>
    <property type="project" value="UniProtKB-ARBA"/>
</dbReference>
<evidence type="ECO:0000256" key="11">
    <source>
        <dbReference type="SAM" id="Phobius"/>
    </source>
</evidence>
<dbReference type="GO" id="GO:0016020">
    <property type="term" value="C:membrane"/>
    <property type="evidence" value="ECO:0007669"/>
    <property type="project" value="UniProtKB-SubCell"/>
</dbReference>
<feature type="transmembrane region" description="Helical" evidence="11">
    <location>
        <begin position="1343"/>
        <end position="1365"/>
    </location>
</feature>
<dbReference type="FunFam" id="2.60.40.10:FF:000333">
    <property type="entry name" value="Down syndrome cell adhesion molecule"/>
    <property type="match status" value="1"/>
</dbReference>
<dbReference type="InterPro" id="IPR036116">
    <property type="entry name" value="FN3_sf"/>
</dbReference>
<dbReference type="GO" id="GO:0098609">
    <property type="term" value="P:cell-cell adhesion"/>
    <property type="evidence" value="ECO:0007669"/>
    <property type="project" value="TreeGrafter"/>
</dbReference>
<feature type="domain" description="Ig-like" evidence="12">
    <location>
        <begin position="223"/>
        <end position="337"/>
    </location>
</feature>
<evidence type="ECO:0000256" key="3">
    <source>
        <dbReference type="ARBA" id="ARBA00022729"/>
    </source>
</evidence>
<dbReference type="Gene3D" id="2.60.40.10">
    <property type="entry name" value="Immunoglobulins"/>
    <property type="match status" value="12"/>
</dbReference>
<feature type="domain" description="Fibronectin type-III" evidence="13">
    <location>
        <begin position="1226"/>
        <end position="1329"/>
    </location>
</feature>
<dbReference type="Proteomes" id="UP000838878">
    <property type="component" value="Chromosome 10"/>
</dbReference>
<keyword evidence="2 11" id="KW-0812">Transmembrane</keyword>
<proteinExistence type="predicted"/>
<evidence type="ECO:0000256" key="9">
    <source>
        <dbReference type="ARBA" id="ARBA00023319"/>
    </source>
</evidence>
<feature type="domain" description="Ig-like" evidence="12">
    <location>
        <begin position="436"/>
        <end position="530"/>
    </location>
</feature>
<dbReference type="SMART" id="SM00409">
    <property type="entry name" value="IG"/>
    <property type="match status" value="6"/>
</dbReference>
<dbReference type="EMBL" id="OV170230">
    <property type="protein sequence ID" value="CAH0715042.1"/>
    <property type="molecule type" value="Genomic_DNA"/>
</dbReference>
<evidence type="ECO:0000259" key="13">
    <source>
        <dbReference type="PROSITE" id="PS50853"/>
    </source>
</evidence>
<dbReference type="InterPro" id="IPR003598">
    <property type="entry name" value="Ig_sub2"/>
</dbReference>
<dbReference type="CDD" id="cd00063">
    <property type="entry name" value="FN3"/>
    <property type="match status" value="6"/>
</dbReference>
<dbReference type="InterPro" id="IPR013783">
    <property type="entry name" value="Ig-like_fold"/>
</dbReference>
<keyword evidence="9" id="KW-0393">Immunoglobulin domain</keyword>
<evidence type="ECO:0000313" key="14">
    <source>
        <dbReference type="EMBL" id="CAH0715042.1"/>
    </source>
</evidence>
<sequence length="1615" mass="179548">MKHFMKLKHLSSLRIRTFIHTSCTVHGVSIIYLTSEDRHDHNFIFKQFQRNPASHPGGGISAKIPLDSRDYGTQTIHKTSYKPAIQRSKEYRKTKRKNDEDSFEPVSFVLGGRFKRDLGSGNIMITQHFNDKIVSPGEDVSLQCTATSDRPPRFIWERDGVVISSNTDSRYILGQMMAPSGIGVISHLNISRSRVEDGGLYACIAYEGDVSTKHGARIDVYGPPYIRTLPPIKVQSGDSLKLRCPYYGFPISKLEWEHKGKKIISSMLPQHARYKRTNLNNKRKNTRKRRRKRQVLESSEEGVLSIERIVKEENGEMYTCIVYSPSGEMARRSFEIQVVEAPELDELRVGSGLKEGQIVQITCNIISGDPPIFFSWLKDGMKIPATLKITERSSELFSVLIIKRVSLEHCGRYTCIATNHVGKVNQTTDLYINVAPKWVEEPANTSLLLGQRGIVDCNANGYPTPQIHWMKRDAALGIWRPILDLAGGGVSSYPNGSLSLEVVSLADEGEYACHVDNGVGEPLHRNLWISVNKPVHFESMGMNLTTKMGLPISLTCQPLGDSPIRIKWTVDGKPVEFTSSRITISESVTSNGIKSSININYVESRDGGTYECRASNPYGVATFNIHLNILEPPTPPTDLQIDSITSSSIKLSWRDTISSHVQYYSVQYSSNHYTLWESAKTINITRQENDIRQSIELRDLTPAVEYRARIAAGNQVDLSPYTQAVHFTTLQEAPSSSPLGVQVQQTDSPGELFVSWIPPARETHNGALQGYHVKAVPRINGEGNNDSQTKMVKVISRKGKQETVLSGLLKNTRYAVSVSAFNSAGNGPYSLPVYQTTREGAPEEPPSSVECVGASSTSVRAAWRQIARTALLGYTVHYSNDDGPWLNITTPHTELYLQGLLKYTNYTIKVAGFSNYGVGPFSYPVVCTTLQDVPGPPSAIKALVSSPTSILVSWKRPDQPNGDITHYTVYVKPVTSTNAPQSYRVEPQESTRQLSFPLSGLSTGAYEVFARAHTSAGEGAPSNRVHVEVSSRVVAGVASLGGTISVGVGSSLLLVCQCVGSPPPRTVWYHKHNIITHHPRFTRNHDDSLLINNIDQSLSGNYTCLAKNLYGSDSVSYEVSVLPTPEPPVLRVTSHKNALHLQWDQPKKVSGKNQKIIYELTWKEANVAWQDTWSDKGVTVQGVQEYTLEGLKCGTKYSLRMTAANSVGASQPAYVDAMTLGGVPISPTTTEWFWSNATHIYIQLSGWEDNGCEITRWEVDYREYGGKLWRRAENRLPIDPVWNSPLVTPNSFVISALVPARWYQLRVLAENAAGVDAAVYMYATTTVQGEAIGPPTDYYDINMLVIVCSSILLLICLFTCLYILVKRHNHQRLTEYRNSLTGECKAERVPQPAPDNSRVYSTPVHLTADAKHELYEISPYAQFAIGFRTFGHVDNQEAPARMLPGNSKRYDSETSFQMRSESEESDCVSRTTTLKSAPRKACRVPHHSRFRPRRPISMRLANCAGDIIVLKCTRRHKCTLYSYHSHTPVGRPLDTTGESLGAGPTALRALRGTGVKHRQLPNSGLLLRPSIQEDSITKLGPTRDSNPGPPGVQPYMLATTPPRQLKYIIIYKEYL</sequence>